<evidence type="ECO:0000313" key="2">
    <source>
        <dbReference type="EMBL" id="EJX08405.1"/>
    </source>
</evidence>
<accession>J9H3W8</accession>
<keyword evidence="1" id="KW-0812">Transmembrane</keyword>
<dbReference type="GO" id="GO:0015661">
    <property type="term" value="F:L-lysine efflux transmembrane transporter activity"/>
    <property type="evidence" value="ECO:0007669"/>
    <property type="project" value="InterPro"/>
</dbReference>
<dbReference type="InterPro" id="IPR005642">
    <property type="entry name" value="LysO"/>
</dbReference>
<feature type="transmembrane region" description="Helical" evidence="1">
    <location>
        <begin position="76"/>
        <end position="99"/>
    </location>
</feature>
<gene>
    <name evidence="2" type="ORF">EVA_03484</name>
</gene>
<keyword evidence="1" id="KW-1133">Transmembrane helix</keyword>
<proteinExistence type="predicted"/>
<comment type="caution">
    <text evidence="2">The sequence shown here is derived from an EMBL/GenBank/DDBJ whole genome shotgun (WGS) entry which is preliminary data.</text>
</comment>
<feature type="transmembrane region" description="Helical" evidence="1">
    <location>
        <begin position="6"/>
        <end position="31"/>
    </location>
</feature>
<dbReference type="Pfam" id="PF03956">
    <property type="entry name" value="Lys_export"/>
    <property type="match status" value="1"/>
</dbReference>
<name>J9H3W8_9ZZZZ</name>
<evidence type="ECO:0000256" key="1">
    <source>
        <dbReference type="SAM" id="Phobius"/>
    </source>
</evidence>
<reference evidence="2" key="1">
    <citation type="journal article" date="2012" name="PLoS ONE">
        <title>Gene sets for utilization of primary and secondary nutrition supplies in the distal gut of endangered iberian lynx.</title>
        <authorList>
            <person name="Alcaide M."/>
            <person name="Messina E."/>
            <person name="Richter M."/>
            <person name="Bargiela R."/>
            <person name="Peplies J."/>
            <person name="Huws S.A."/>
            <person name="Newbold C.J."/>
            <person name="Golyshin P.N."/>
            <person name="Simon M.A."/>
            <person name="Lopez G."/>
            <person name="Yakimov M.M."/>
            <person name="Ferrer M."/>
        </authorList>
    </citation>
    <scope>NUCLEOTIDE SEQUENCE</scope>
</reference>
<protein>
    <submittedName>
        <fullName evidence="2">Membrane protein containing DUF340, prokaryotic membrane</fullName>
    </submittedName>
</protein>
<keyword evidence="1" id="KW-0472">Membrane</keyword>
<organism evidence="2">
    <name type="scientific">gut metagenome</name>
    <dbReference type="NCBI Taxonomy" id="749906"/>
    <lineage>
        <taxon>unclassified sequences</taxon>
        <taxon>metagenomes</taxon>
        <taxon>organismal metagenomes</taxon>
    </lineage>
</organism>
<dbReference type="EMBL" id="AMCI01000631">
    <property type="protein sequence ID" value="EJX08405.1"/>
    <property type="molecule type" value="Genomic_DNA"/>
</dbReference>
<feature type="transmembrane region" description="Helical" evidence="1">
    <location>
        <begin position="43"/>
        <end position="61"/>
    </location>
</feature>
<sequence>MFHYCSIFITLFIMIHIIAIMLCGVALGYLFRDAKFTRQTEHTLSVTIILLLFVLGLSVGSNETIISNLYTYSSQAAVLAVFGLGGSIIVSALVYRFFFQKGGGK</sequence>
<dbReference type="AlphaFoldDB" id="J9H3W8"/>